<proteinExistence type="predicted"/>
<sequence length="357" mass="40810">MADLLDRVDKKSTCALKKIRRLQRMKKYIQDKRGEIILKGKLRMSPNVHDHGHTTDECKVLQREIENLITKGHLKQFIKTNDRQQRGRRRNQWRIEEALMKDPSVINTISGGPSAGGLSSYSRKAYARQVNLTQGPAKCTKVSTSLALEFDDVDLDRVSLPHDDALCLRTGERNRPPHNHRKGSTSSSESVVSAVLIREQDGRQLRIYYVRKVLQGAEQRYLNAEKLTFALLIAARKLRPYFQSHTIIVLIDKPLRRILHKLDLSGRLVSWSLELGEFDIHYRPRPSIKGQTLTDFIVEWTFPIEDEEPLLSAQLELFTWTLFVDGSPNINGSCAGLILNGPDGLTIEYALRFDFQA</sequence>
<evidence type="ECO:0000256" key="5">
    <source>
        <dbReference type="ARBA" id="ARBA00022801"/>
    </source>
</evidence>
<keyword evidence="2" id="KW-0548">Nucleotidyltransferase</keyword>
<keyword evidence="1" id="KW-0808">Transferase</keyword>
<dbReference type="AlphaFoldDB" id="A0AA88W4A0"/>
<evidence type="ECO:0000256" key="7">
    <source>
        <dbReference type="SAM" id="MobiDB-lite"/>
    </source>
</evidence>
<dbReference type="GO" id="GO:0003964">
    <property type="term" value="F:RNA-directed DNA polymerase activity"/>
    <property type="evidence" value="ECO:0007669"/>
    <property type="project" value="UniProtKB-KW"/>
</dbReference>
<comment type="caution">
    <text evidence="9">The sequence shown here is derived from an EMBL/GenBank/DDBJ whole genome shotgun (WGS) entry which is preliminary data.</text>
</comment>
<dbReference type="GO" id="GO:0016787">
    <property type="term" value="F:hydrolase activity"/>
    <property type="evidence" value="ECO:0007669"/>
    <property type="project" value="UniProtKB-KW"/>
</dbReference>
<name>A0AA88W4A0_9ASTE</name>
<evidence type="ECO:0000256" key="6">
    <source>
        <dbReference type="ARBA" id="ARBA00022918"/>
    </source>
</evidence>
<gene>
    <name evidence="9" type="ORF">RJ639_004879</name>
</gene>
<keyword evidence="4" id="KW-0255">Endonuclease</keyword>
<dbReference type="EMBL" id="JAVXUP010000872">
    <property type="protein sequence ID" value="KAK3019480.1"/>
    <property type="molecule type" value="Genomic_DNA"/>
</dbReference>
<evidence type="ECO:0000259" key="8">
    <source>
        <dbReference type="Pfam" id="PF17917"/>
    </source>
</evidence>
<keyword evidence="10" id="KW-1185">Reference proteome</keyword>
<evidence type="ECO:0000256" key="1">
    <source>
        <dbReference type="ARBA" id="ARBA00022679"/>
    </source>
</evidence>
<evidence type="ECO:0000256" key="4">
    <source>
        <dbReference type="ARBA" id="ARBA00022759"/>
    </source>
</evidence>
<dbReference type="PANTHER" id="PTHR48475:SF2">
    <property type="entry name" value="RIBONUCLEASE H"/>
    <property type="match status" value="1"/>
</dbReference>
<dbReference type="PANTHER" id="PTHR48475">
    <property type="entry name" value="RIBONUCLEASE H"/>
    <property type="match status" value="1"/>
</dbReference>
<protein>
    <recommendedName>
        <fullName evidence="8">Reverse transcriptase RNase H-like domain-containing protein</fullName>
    </recommendedName>
</protein>
<keyword evidence="3" id="KW-0540">Nuclease</keyword>
<evidence type="ECO:0000256" key="3">
    <source>
        <dbReference type="ARBA" id="ARBA00022722"/>
    </source>
</evidence>
<accession>A0AA88W4A0</accession>
<evidence type="ECO:0000313" key="10">
    <source>
        <dbReference type="Proteomes" id="UP001188597"/>
    </source>
</evidence>
<dbReference type="Proteomes" id="UP001188597">
    <property type="component" value="Unassembled WGS sequence"/>
</dbReference>
<dbReference type="InterPro" id="IPR041373">
    <property type="entry name" value="RT_RNaseH"/>
</dbReference>
<reference evidence="9" key="1">
    <citation type="submission" date="2022-12" db="EMBL/GenBank/DDBJ databases">
        <title>Draft genome assemblies for two species of Escallonia (Escalloniales).</title>
        <authorList>
            <person name="Chanderbali A."/>
            <person name="Dervinis C."/>
            <person name="Anghel I."/>
            <person name="Soltis D."/>
            <person name="Soltis P."/>
            <person name="Zapata F."/>
        </authorList>
    </citation>
    <scope>NUCLEOTIDE SEQUENCE</scope>
    <source>
        <strain evidence="9">UCBG64.0493</strain>
        <tissue evidence="9">Leaf</tissue>
    </source>
</reference>
<dbReference type="Pfam" id="PF17917">
    <property type="entry name" value="RT_RNaseH"/>
    <property type="match status" value="1"/>
</dbReference>
<evidence type="ECO:0000313" key="9">
    <source>
        <dbReference type="EMBL" id="KAK3019480.1"/>
    </source>
</evidence>
<dbReference type="InterPro" id="IPR043502">
    <property type="entry name" value="DNA/RNA_pol_sf"/>
</dbReference>
<organism evidence="9 10">
    <name type="scientific">Escallonia herrerae</name>
    <dbReference type="NCBI Taxonomy" id="1293975"/>
    <lineage>
        <taxon>Eukaryota</taxon>
        <taxon>Viridiplantae</taxon>
        <taxon>Streptophyta</taxon>
        <taxon>Embryophyta</taxon>
        <taxon>Tracheophyta</taxon>
        <taxon>Spermatophyta</taxon>
        <taxon>Magnoliopsida</taxon>
        <taxon>eudicotyledons</taxon>
        <taxon>Gunneridae</taxon>
        <taxon>Pentapetalae</taxon>
        <taxon>asterids</taxon>
        <taxon>campanulids</taxon>
        <taxon>Escalloniales</taxon>
        <taxon>Escalloniaceae</taxon>
        <taxon>Escallonia</taxon>
    </lineage>
</organism>
<keyword evidence="6" id="KW-0695">RNA-directed DNA polymerase</keyword>
<feature type="domain" description="Reverse transcriptase RNase H-like" evidence="8">
    <location>
        <begin position="185"/>
        <end position="278"/>
    </location>
</feature>
<keyword evidence="5" id="KW-0378">Hydrolase</keyword>
<evidence type="ECO:0000256" key="2">
    <source>
        <dbReference type="ARBA" id="ARBA00022695"/>
    </source>
</evidence>
<feature type="region of interest" description="Disordered" evidence="7">
    <location>
        <begin position="168"/>
        <end position="187"/>
    </location>
</feature>
<dbReference type="SUPFAM" id="SSF56672">
    <property type="entry name" value="DNA/RNA polymerases"/>
    <property type="match status" value="1"/>
</dbReference>
<dbReference type="GO" id="GO:0004519">
    <property type="term" value="F:endonuclease activity"/>
    <property type="evidence" value="ECO:0007669"/>
    <property type="project" value="UniProtKB-KW"/>
</dbReference>